<protein>
    <submittedName>
        <fullName evidence="2">Uncharacterized protein</fullName>
    </submittedName>
</protein>
<dbReference type="EMBL" id="AWUE01020020">
    <property type="protein sequence ID" value="OMO70261.1"/>
    <property type="molecule type" value="Genomic_DNA"/>
</dbReference>
<evidence type="ECO:0000256" key="1">
    <source>
        <dbReference type="SAM" id="MobiDB-lite"/>
    </source>
</evidence>
<dbReference type="Proteomes" id="UP000187203">
    <property type="component" value="Unassembled WGS sequence"/>
</dbReference>
<accession>A0A1R3HIW0</accession>
<evidence type="ECO:0000313" key="3">
    <source>
        <dbReference type="Proteomes" id="UP000187203"/>
    </source>
</evidence>
<dbReference type="AlphaFoldDB" id="A0A1R3HIW0"/>
<gene>
    <name evidence="2" type="ORF">COLO4_28667</name>
</gene>
<reference evidence="3" key="1">
    <citation type="submission" date="2013-09" db="EMBL/GenBank/DDBJ databases">
        <title>Corchorus olitorius genome sequencing.</title>
        <authorList>
            <person name="Alam M."/>
            <person name="Haque M.S."/>
            <person name="Islam M.S."/>
            <person name="Emdad E.M."/>
            <person name="Islam M.M."/>
            <person name="Ahmed B."/>
            <person name="Halim A."/>
            <person name="Hossen Q.M.M."/>
            <person name="Hossain M.Z."/>
            <person name="Ahmed R."/>
            <person name="Khan M.M."/>
            <person name="Islam R."/>
            <person name="Rashid M.M."/>
            <person name="Khan S.A."/>
            <person name="Rahman M.S."/>
            <person name="Alam M."/>
            <person name="Yahiya A.S."/>
            <person name="Khan M.S."/>
            <person name="Azam M.S."/>
            <person name="Haque T."/>
            <person name="Lashkar M.Z.H."/>
            <person name="Akhand A.I."/>
            <person name="Morshed G."/>
            <person name="Roy S."/>
            <person name="Uddin K.S."/>
            <person name="Rabeya T."/>
            <person name="Hossain A.S."/>
            <person name="Chowdhury A."/>
            <person name="Snigdha A.R."/>
            <person name="Mortoza M.S."/>
            <person name="Matin S.A."/>
            <person name="Hoque S.M.E."/>
            <person name="Islam M.K."/>
            <person name="Roy D.K."/>
            <person name="Haider R."/>
            <person name="Moosa M.M."/>
            <person name="Elias S.M."/>
            <person name="Hasan A.M."/>
            <person name="Jahan S."/>
            <person name="Shafiuddin M."/>
            <person name="Mahmood N."/>
            <person name="Shommy N.S."/>
        </authorList>
    </citation>
    <scope>NUCLEOTIDE SEQUENCE [LARGE SCALE GENOMIC DNA]</scope>
    <source>
        <strain evidence="3">cv. O-4</strain>
    </source>
</reference>
<proteinExistence type="predicted"/>
<sequence>MASICWVDRVITMFNARVPGKNPNPTAIHRKYMMMRREHGVIRMLLQDEFRLDEESHLIVGEDWFWVAWMQAHLNNPHARKTASFKTKPFPNYALMDQLWSPQRNLDDEGDDDGGDDGVEVGEIEEVD</sequence>
<evidence type="ECO:0000313" key="2">
    <source>
        <dbReference type="EMBL" id="OMO70261.1"/>
    </source>
</evidence>
<name>A0A1R3HIW0_9ROSI</name>
<feature type="region of interest" description="Disordered" evidence="1">
    <location>
        <begin position="103"/>
        <end position="128"/>
    </location>
</feature>
<keyword evidence="3" id="KW-1185">Reference proteome</keyword>
<comment type="caution">
    <text evidence="2">The sequence shown here is derived from an EMBL/GenBank/DDBJ whole genome shotgun (WGS) entry which is preliminary data.</text>
</comment>
<organism evidence="2 3">
    <name type="scientific">Corchorus olitorius</name>
    <dbReference type="NCBI Taxonomy" id="93759"/>
    <lineage>
        <taxon>Eukaryota</taxon>
        <taxon>Viridiplantae</taxon>
        <taxon>Streptophyta</taxon>
        <taxon>Embryophyta</taxon>
        <taxon>Tracheophyta</taxon>
        <taxon>Spermatophyta</taxon>
        <taxon>Magnoliopsida</taxon>
        <taxon>eudicotyledons</taxon>
        <taxon>Gunneridae</taxon>
        <taxon>Pentapetalae</taxon>
        <taxon>rosids</taxon>
        <taxon>malvids</taxon>
        <taxon>Malvales</taxon>
        <taxon>Malvaceae</taxon>
        <taxon>Grewioideae</taxon>
        <taxon>Apeibeae</taxon>
        <taxon>Corchorus</taxon>
    </lineage>
</organism>
<feature type="compositionally biased region" description="Acidic residues" evidence="1">
    <location>
        <begin position="108"/>
        <end position="128"/>
    </location>
</feature>